<dbReference type="Proteomes" id="UP000305778">
    <property type="component" value="Unassembled WGS sequence"/>
</dbReference>
<feature type="domain" description="Hen1 N-terminal" evidence="2">
    <location>
        <begin position="1"/>
        <end position="70"/>
    </location>
</feature>
<dbReference type="OrthoDB" id="626362at2"/>
<dbReference type="InterPro" id="IPR024740">
    <property type="entry name" value="Hen1_N"/>
</dbReference>
<organism evidence="3 4">
    <name type="scientific">Actinacidiphila oryziradicis</name>
    <dbReference type="NCBI Taxonomy" id="2571141"/>
    <lineage>
        <taxon>Bacteria</taxon>
        <taxon>Bacillati</taxon>
        <taxon>Actinomycetota</taxon>
        <taxon>Actinomycetes</taxon>
        <taxon>Kitasatosporales</taxon>
        <taxon>Streptomycetaceae</taxon>
        <taxon>Actinacidiphila</taxon>
    </lineage>
</organism>
<gene>
    <name evidence="3" type="ORF">FCI23_44040</name>
</gene>
<dbReference type="InterPro" id="IPR038546">
    <property type="entry name" value="Hen1_N_sf"/>
</dbReference>
<name>A0A4U0RUQ8_9ACTN</name>
<keyword evidence="4" id="KW-1185">Reference proteome</keyword>
<accession>A0A4U0RUQ8</accession>
<evidence type="ECO:0000259" key="2">
    <source>
        <dbReference type="Pfam" id="PF12623"/>
    </source>
</evidence>
<sequence>MFLTISPTGGGGRLATDLGFLVHKHRHKAQSFLISYGDAHVFYPGASERRCTVARTLEVDPVALVRRSRGKGRGGAPRFGGPWRPNPSYP</sequence>
<dbReference type="Pfam" id="PF12623">
    <property type="entry name" value="Hen1_L"/>
    <property type="match status" value="1"/>
</dbReference>
<dbReference type="EMBL" id="SUMC01000093">
    <property type="protein sequence ID" value="TJZ99951.1"/>
    <property type="molecule type" value="Genomic_DNA"/>
</dbReference>
<dbReference type="AlphaFoldDB" id="A0A4U0RUQ8"/>
<evidence type="ECO:0000313" key="3">
    <source>
        <dbReference type="EMBL" id="TJZ99951.1"/>
    </source>
</evidence>
<feature type="region of interest" description="Disordered" evidence="1">
    <location>
        <begin position="68"/>
        <end position="90"/>
    </location>
</feature>
<evidence type="ECO:0000313" key="4">
    <source>
        <dbReference type="Proteomes" id="UP000305778"/>
    </source>
</evidence>
<comment type="caution">
    <text evidence="3">The sequence shown here is derived from an EMBL/GenBank/DDBJ whole genome shotgun (WGS) entry which is preliminary data.</text>
</comment>
<proteinExistence type="predicted"/>
<dbReference type="Gene3D" id="3.30.1610.20">
    <property type="entry name" value="Hen1, N-terminal domain"/>
    <property type="match status" value="1"/>
</dbReference>
<protein>
    <recommendedName>
        <fullName evidence="2">Hen1 N-terminal domain-containing protein</fullName>
    </recommendedName>
</protein>
<evidence type="ECO:0000256" key="1">
    <source>
        <dbReference type="SAM" id="MobiDB-lite"/>
    </source>
</evidence>
<reference evidence="3 4" key="1">
    <citation type="submission" date="2019-04" db="EMBL/GenBank/DDBJ databases">
        <title>Streptomyces oryziradicis sp. nov., a novel actinomycete isolated from rhizosphere soil of rice (Oryza sativa L.).</title>
        <authorList>
            <person name="Li C."/>
        </authorList>
    </citation>
    <scope>NUCLEOTIDE SEQUENCE [LARGE SCALE GENOMIC DNA]</scope>
    <source>
        <strain evidence="3 4">NEAU-C40</strain>
    </source>
</reference>